<dbReference type="Proteomes" id="UP000184031">
    <property type="component" value="Unassembled WGS sequence"/>
</dbReference>
<organism evidence="3 4">
    <name type="scientific">Flagellimonas taeanensis</name>
    <dbReference type="NCBI Taxonomy" id="1005926"/>
    <lineage>
        <taxon>Bacteria</taxon>
        <taxon>Pseudomonadati</taxon>
        <taxon>Bacteroidota</taxon>
        <taxon>Flavobacteriia</taxon>
        <taxon>Flavobacteriales</taxon>
        <taxon>Flavobacteriaceae</taxon>
        <taxon>Flagellimonas</taxon>
    </lineage>
</organism>
<feature type="chain" id="PRO_5009923738" evidence="1">
    <location>
        <begin position="20"/>
        <end position="493"/>
    </location>
</feature>
<keyword evidence="5" id="KW-1185">Reference proteome</keyword>
<dbReference type="Proteomes" id="UP000198940">
    <property type="component" value="Unassembled WGS sequence"/>
</dbReference>
<comment type="caution">
    <text evidence="3">The sequence shown here is derived from an EMBL/GenBank/DDBJ whole genome shotgun (WGS) entry which is preliminary data.</text>
</comment>
<dbReference type="EMBL" id="FOKU01000009">
    <property type="protein sequence ID" value="SFC34281.1"/>
    <property type="molecule type" value="Genomic_DNA"/>
</dbReference>
<keyword evidence="3" id="KW-0449">Lipoprotein</keyword>
<evidence type="ECO:0000313" key="5">
    <source>
        <dbReference type="Proteomes" id="UP000198940"/>
    </source>
</evidence>
<gene>
    <name evidence="2" type="ORF">SAMN04487891_10978</name>
    <name evidence="3" type="ORF">SAMN05216293_3447</name>
</gene>
<dbReference type="STRING" id="1055723.SAMN05216293_3447"/>
<dbReference type="InterPro" id="IPR041662">
    <property type="entry name" value="SusD-like_2"/>
</dbReference>
<evidence type="ECO:0000313" key="3">
    <source>
        <dbReference type="EMBL" id="SHL43037.1"/>
    </source>
</evidence>
<dbReference type="RefSeq" id="WP_072882144.1">
    <property type="nucleotide sequence ID" value="NZ_FOKU01000009.1"/>
</dbReference>
<dbReference type="InterPro" id="IPR011990">
    <property type="entry name" value="TPR-like_helical_dom_sf"/>
</dbReference>
<dbReference type="OrthoDB" id="725917at2"/>
<dbReference type="Gene3D" id="1.25.40.390">
    <property type="match status" value="1"/>
</dbReference>
<name>A0A1M7AK57_9FLAO</name>
<protein>
    <submittedName>
        <fullName evidence="3">Susd and RagB outer membrane lipoprotein</fullName>
    </submittedName>
</protein>
<evidence type="ECO:0000313" key="4">
    <source>
        <dbReference type="Proteomes" id="UP000184031"/>
    </source>
</evidence>
<dbReference type="EMBL" id="FRAT01000010">
    <property type="protein sequence ID" value="SHL43037.1"/>
    <property type="molecule type" value="Genomic_DNA"/>
</dbReference>
<evidence type="ECO:0000256" key="1">
    <source>
        <dbReference type="SAM" id="SignalP"/>
    </source>
</evidence>
<proteinExistence type="predicted"/>
<evidence type="ECO:0000313" key="2">
    <source>
        <dbReference type="EMBL" id="SFC34281.1"/>
    </source>
</evidence>
<accession>A0A1M7AK57</accession>
<feature type="signal peptide" evidence="1">
    <location>
        <begin position="1"/>
        <end position="19"/>
    </location>
</feature>
<dbReference type="AlphaFoldDB" id="A0A1M7AK57"/>
<dbReference type="Pfam" id="PF12771">
    <property type="entry name" value="SusD-like_2"/>
    <property type="match status" value="1"/>
</dbReference>
<keyword evidence="1" id="KW-0732">Signal</keyword>
<reference evidence="3 4" key="1">
    <citation type="submission" date="2016-11" db="EMBL/GenBank/DDBJ databases">
        <authorList>
            <person name="Varghese N."/>
            <person name="Submissions S."/>
        </authorList>
    </citation>
    <scope>NUCLEOTIDE SEQUENCE [LARGE SCALE GENOMIC DNA]</scope>
    <source>
        <strain evidence="3 4">CGMCC 1.12174</strain>
        <strain evidence="2 5">DSM 26351</strain>
    </source>
</reference>
<sequence length="493" mass="53958">MRKIHIIKAFILLSTAAYVGCSEDYFDVNTPSNTAPLEDLRMQDLMAPVIHSTLEGQRSAELAFGNYVQNFVSTGGGAAGQTSADGLWSQVYLYVLPNLKAVKVKAAETGATHIDAIADILIAANIGIATDSWDNIPYSEATQGPDNNFASFDTQEEIYNEVFTLLDGAIAKLSAPDDSGFGLGSSDLIYGGDVEQWLRAAYSLKARYQLHLVNKGVVTAAEVLSTVENGFTSNDDNFAMYYNEKNINPWYSEEILARETGNLSKDIASQLVSSMNGDYYPFLGGVVEIDPRLPLFAENGDEAEYKGFVSGGGGIAPDGTDANTRFREDGFYTSVDSPLILISYAEVLFIKAEAAFLANGGTTTSVGSNATAYTAYMDGIAASMEMYDVDGADYMADAAIDVGEGALMLHHIMKEKYIHNFLNPETFVDYRRYDFSDDVFTGLQIRSEEESADTEFPGQWFRRANYPPTELTRNEANVLANQQDPVVPVWWDE</sequence>
<dbReference type="SUPFAM" id="SSF48452">
    <property type="entry name" value="TPR-like"/>
    <property type="match status" value="1"/>
</dbReference>